<protein>
    <submittedName>
        <fullName evidence="1">Uncharacterized protein</fullName>
    </submittedName>
</protein>
<dbReference type="AlphaFoldDB" id="A0A0J6ICT9"/>
<dbReference type="VEuPathDB" id="FungiDB:CPAG_05837"/>
<dbReference type="Proteomes" id="UP000054567">
    <property type="component" value="Unassembled WGS sequence"/>
</dbReference>
<name>A0A0J6ICT9_COCPO</name>
<reference evidence="2" key="2">
    <citation type="journal article" date="2009" name="Genome Res.">
        <title>Comparative genomic analyses of the human fungal pathogens Coccidioides and their relatives.</title>
        <authorList>
            <person name="Sharpton T.J."/>
            <person name="Stajich J.E."/>
            <person name="Rounsley S.D."/>
            <person name="Gardner M.J."/>
            <person name="Wortman J.R."/>
            <person name="Jordar V.S."/>
            <person name="Maiti R."/>
            <person name="Kodira C.D."/>
            <person name="Neafsey D.E."/>
            <person name="Zeng Q."/>
            <person name="Hung C.-Y."/>
            <person name="McMahan C."/>
            <person name="Muszewska A."/>
            <person name="Grynberg M."/>
            <person name="Mandel M.A."/>
            <person name="Kellner E.M."/>
            <person name="Barker B.M."/>
            <person name="Galgiani J.N."/>
            <person name="Orbach M.J."/>
            <person name="Kirkland T.N."/>
            <person name="Cole G.T."/>
            <person name="Henn M.R."/>
            <person name="Birren B.W."/>
            <person name="Taylor J.W."/>
        </authorList>
    </citation>
    <scope>NUCLEOTIDE SEQUENCE [LARGE SCALE GENOMIC DNA]</scope>
    <source>
        <strain evidence="2">RMSCC 3488</strain>
    </source>
</reference>
<accession>A0A0J6ICT9</accession>
<gene>
    <name evidence="1" type="ORF">CPAG_05837</name>
</gene>
<dbReference type="EMBL" id="DS268111">
    <property type="protein sequence ID" value="KMM69522.1"/>
    <property type="molecule type" value="Genomic_DNA"/>
</dbReference>
<evidence type="ECO:0000313" key="1">
    <source>
        <dbReference type="EMBL" id="KMM69522.1"/>
    </source>
</evidence>
<evidence type="ECO:0000313" key="2">
    <source>
        <dbReference type="Proteomes" id="UP000054567"/>
    </source>
</evidence>
<proteinExistence type="predicted"/>
<sequence>MNDASYCSQSNTLELPASLVRLRCSWAQEKVAIRMFNEFKVDFGVIEGSKSARSGAATRLGSTQEGALGLKSTIRPMRPVDRHYVLIPLWEECLLLDFCSLTPQRMPSTGMGMAAAHQQATALGMCSD</sequence>
<reference evidence="1 2" key="1">
    <citation type="submission" date="2007-06" db="EMBL/GenBank/DDBJ databases">
        <title>The Genome Sequence of Coccidioides posadasii RMSCC_3488.</title>
        <authorList>
            <consortium name="Coccidioides Genome Resources Consortium"/>
            <consortium name="The Broad Institute Genome Sequencing Platform"/>
            <person name="Henn M.R."/>
            <person name="Sykes S."/>
            <person name="Young S."/>
            <person name="Jaffe D."/>
            <person name="Berlin A."/>
            <person name="Alvarez P."/>
            <person name="Butler J."/>
            <person name="Gnerre S."/>
            <person name="Grabherr M."/>
            <person name="Mauceli E."/>
            <person name="Brockman W."/>
            <person name="Kodira C."/>
            <person name="Alvarado L."/>
            <person name="Zeng Q."/>
            <person name="Crawford M."/>
            <person name="Antoine C."/>
            <person name="Devon K."/>
            <person name="Galgiani J."/>
            <person name="Orsborn K."/>
            <person name="Lewis M.L."/>
            <person name="Nusbaum C."/>
            <person name="Galagan J."/>
            <person name="Birren B."/>
        </authorList>
    </citation>
    <scope>NUCLEOTIDE SEQUENCE [LARGE SCALE GENOMIC DNA]</scope>
    <source>
        <strain evidence="1 2">RMSCC 3488</strain>
    </source>
</reference>
<organism evidence="1 2">
    <name type="scientific">Coccidioides posadasii RMSCC 3488</name>
    <dbReference type="NCBI Taxonomy" id="454284"/>
    <lineage>
        <taxon>Eukaryota</taxon>
        <taxon>Fungi</taxon>
        <taxon>Dikarya</taxon>
        <taxon>Ascomycota</taxon>
        <taxon>Pezizomycotina</taxon>
        <taxon>Eurotiomycetes</taxon>
        <taxon>Eurotiomycetidae</taxon>
        <taxon>Onygenales</taxon>
        <taxon>Onygenaceae</taxon>
        <taxon>Coccidioides</taxon>
    </lineage>
</organism>
<reference evidence="2" key="3">
    <citation type="journal article" date="2010" name="Genome Res.">
        <title>Population genomic sequencing of Coccidioides fungi reveals recent hybridization and transposon control.</title>
        <authorList>
            <person name="Neafsey D.E."/>
            <person name="Barker B.M."/>
            <person name="Sharpton T.J."/>
            <person name="Stajich J.E."/>
            <person name="Park D.J."/>
            <person name="Whiston E."/>
            <person name="Hung C.-Y."/>
            <person name="McMahan C."/>
            <person name="White J."/>
            <person name="Sykes S."/>
            <person name="Heiman D."/>
            <person name="Young S."/>
            <person name="Zeng Q."/>
            <person name="Abouelleil A."/>
            <person name="Aftuck L."/>
            <person name="Bessette D."/>
            <person name="Brown A."/>
            <person name="FitzGerald M."/>
            <person name="Lui A."/>
            <person name="Macdonald J.P."/>
            <person name="Priest M."/>
            <person name="Orbach M.J."/>
            <person name="Galgiani J.N."/>
            <person name="Kirkland T.N."/>
            <person name="Cole G.T."/>
            <person name="Birren B.W."/>
            <person name="Henn M.R."/>
            <person name="Taylor J.W."/>
            <person name="Rounsley S.D."/>
        </authorList>
    </citation>
    <scope>NUCLEOTIDE SEQUENCE [LARGE SCALE GENOMIC DNA]</scope>
    <source>
        <strain evidence="2">RMSCC 3488</strain>
    </source>
</reference>